<keyword evidence="2" id="KW-1185">Reference proteome</keyword>
<organism evidence="1 2">
    <name type="scientific">Characodon lateralis</name>
    <dbReference type="NCBI Taxonomy" id="208331"/>
    <lineage>
        <taxon>Eukaryota</taxon>
        <taxon>Metazoa</taxon>
        <taxon>Chordata</taxon>
        <taxon>Craniata</taxon>
        <taxon>Vertebrata</taxon>
        <taxon>Euteleostomi</taxon>
        <taxon>Actinopterygii</taxon>
        <taxon>Neopterygii</taxon>
        <taxon>Teleostei</taxon>
        <taxon>Neoteleostei</taxon>
        <taxon>Acanthomorphata</taxon>
        <taxon>Ovalentaria</taxon>
        <taxon>Atherinomorphae</taxon>
        <taxon>Cyprinodontiformes</taxon>
        <taxon>Goodeidae</taxon>
        <taxon>Characodon</taxon>
    </lineage>
</organism>
<reference evidence="1 2" key="1">
    <citation type="submission" date="2021-06" db="EMBL/GenBank/DDBJ databases">
        <authorList>
            <person name="Palmer J.M."/>
        </authorList>
    </citation>
    <scope>NUCLEOTIDE SEQUENCE [LARGE SCALE GENOMIC DNA]</scope>
    <source>
        <strain evidence="1 2">CL_MEX2019</strain>
        <tissue evidence="1">Muscle</tissue>
    </source>
</reference>
<dbReference type="InterPro" id="IPR036770">
    <property type="entry name" value="Ankyrin_rpt-contain_sf"/>
</dbReference>
<gene>
    <name evidence="1" type="ORF">CHARACLAT_033473</name>
</gene>
<name>A0ABU7DC87_9TELE</name>
<dbReference type="Gene3D" id="1.25.40.20">
    <property type="entry name" value="Ankyrin repeat-containing domain"/>
    <property type="match status" value="1"/>
</dbReference>
<dbReference type="InterPro" id="IPR052481">
    <property type="entry name" value="DZAN1"/>
</dbReference>
<feature type="non-terminal residue" evidence="1">
    <location>
        <position position="1"/>
    </location>
</feature>
<protein>
    <submittedName>
        <fullName evidence="1">Uncharacterized protein</fullName>
    </submittedName>
</protein>
<dbReference type="Proteomes" id="UP001352852">
    <property type="component" value="Unassembled WGS sequence"/>
</dbReference>
<dbReference type="PANTHER" id="PTHR16058">
    <property type="entry name" value="DOUBLE ZINC RIBBON AND ANKYRIN REPEAT-CONTAINING PROTEIN 1"/>
    <property type="match status" value="1"/>
</dbReference>
<comment type="caution">
    <text evidence="1">The sequence shown here is derived from an EMBL/GenBank/DDBJ whole genome shotgun (WGS) entry which is preliminary data.</text>
</comment>
<proteinExistence type="predicted"/>
<dbReference type="SUPFAM" id="SSF48403">
    <property type="entry name" value="Ankyrin repeat"/>
    <property type="match status" value="1"/>
</dbReference>
<evidence type="ECO:0000313" key="2">
    <source>
        <dbReference type="Proteomes" id="UP001352852"/>
    </source>
</evidence>
<evidence type="ECO:0000313" key="1">
    <source>
        <dbReference type="EMBL" id="MED6272732.1"/>
    </source>
</evidence>
<accession>A0ABU7DC87</accession>
<dbReference type="PANTHER" id="PTHR16058:SF4">
    <property type="entry name" value="DOUBLE ZINC RIBBON AND ANKYRIN REPEAT-CONTAINING PROTEIN 1"/>
    <property type="match status" value="1"/>
</dbReference>
<dbReference type="Pfam" id="PF12796">
    <property type="entry name" value="Ank_2"/>
    <property type="match status" value="1"/>
</dbReference>
<dbReference type="InterPro" id="IPR002110">
    <property type="entry name" value="Ankyrin_rpt"/>
</dbReference>
<sequence length="78" mass="8101">MKNTALHEAAALGSEGLQSAKLLLRCKAGVRRKNAAGQTAYDVAVNSGCSDMASLLAAQSGLDLLGKLGRSRLNLNIF</sequence>
<dbReference type="EMBL" id="JAHUTJ010023645">
    <property type="protein sequence ID" value="MED6272732.1"/>
    <property type="molecule type" value="Genomic_DNA"/>
</dbReference>